<evidence type="ECO:0000256" key="1">
    <source>
        <dbReference type="SAM" id="MobiDB-lite"/>
    </source>
</evidence>
<dbReference type="RefSeq" id="WP_184534973.1">
    <property type="nucleotide sequence ID" value="NZ_JACHJW010000001.1"/>
</dbReference>
<accession>A0A7W7SR08</accession>
<name>A0A7W7SR08_9ACTN</name>
<keyword evidence="2" id="KW-0472">Membrane</keyword>
<gene>
    <name evidence="3" type="ORF">FHR38_002694</name>
</gene>
<evidence type="ECO:0000313" key="3">
    <source>
        <dbReference type="EMBL" id="MBB4958961.1"/>
    </source>
</evidence>
<keyword evidence="4" id="KW-1185">Reference proteome</keyword>
<feature type="region of interest" description="Disordered" evidence="1">
    <location>
        <begin position="54"/>
        <end position="97"/>
    </location>
</feature>
<feature type="transmembrane region" description="Helical" evidence="2">
    <location>
        <begin position="36"/>
        <end position="55"/>
    </location>
</feature>
<keyword evidence="2" id="KW-0812">Transmembrane</keyword>
<comment type="caution">
    <text evidence="3">The sequence shown here is derived from an EMBL/GenBank/DDBJ whole genome shotgun (WGS) entry which is preliminary data.</text>
</comment>
<feature type="compositionally biased region" description="Low complexity" evidence="1">
    <location>
        <begin position="54"/>
        <end position="89"/>
    </location>
</feature>
<dbReference type="AlphaFoldDB" id="A0A7W7SR08"/>
<dbReference type="Proteomes" id="UP000578819">
    <property type="component" value="Unassembled WGS sequence"/>
</dbReference>
<evidence type="ECO:0000313" key="4">
    <source>
        <dbReference type="Proteomes" id="UP000578819"/>
    </source>
</evidence>
<evidence type="ECO:0000256" key="2">
    <source>
        <dbReference type="SAM" id="Phobius"/>
    </source>
</evidence>
<proteinExistence type="predicted"/>
<reference evidence="3 4" key="1">
    <citation type="submission" date="2020-08" db="EMBL/GenBank/DDBJ databases">
        <title>Sequencing the genomes of 1000 actinobacteria strains.</title>
        <authorList>
            <person name="Klenk H.-P."/>
        </authorList>
    </citation>
    <scope>NUCLEOTIDE SEQUENCE [LARGE SCALE GENOMIC DNA]</scope>
    <source>
        <strain evidence="3 4">DSM 45886</strain>
    </source>
</reference>
<protein>
    <submittedName>
        <fullName evidence="3">Uncharacterized protein</fullName>
    </submittedName>
</protein>
<sequence>MRAERLITMARDAGCILVGLGGITHQQITGQVSETLLAVYVALLGVPAGIGLLSLRSSGTTGETGTTGPSSSSPSQPSEPARSSRPGSSAGAGGEPR</sequence>
<dbReference type="EMBL" id="JACHJW010000001">
    <property type="protein sequence ID" value="MBB4958961.1"/>
    <property type="molecule type" value="Genomic_DNA"/>
</dbReference>
<keyword evidence="2" id="KW-1133">Transmembrane helix</keyword>
<organism evidence="3 4">
    <name type="scientific">Micromonospora polyrhachis</name>
    <dbReference type="NCBI Taxonomy" id="1282883"/>
    <lineage>
        <taxon>Bacteria</taxon>
        <taxon>Bacillati</taxon>
        <taxon>Actinomycetota</taxon>
        <taxon>Actinomycetes</taxon>
        <taxon>Micromonosporales</taxon>
        <taxon>Micromonosporaceae</taxon>
        <taxon>Micromonospora</taxon>
    </lineage>
</organism>